<feature type="transmembrane region" description="Helical" evidence="1">
    <location>
        <begin position="47"/>
        <end position="69"/>
    </location>
</feature>
<keyword evidence="1" id="KW-0812">Transmembrane</keyword>
<keyword evidence="3" id="KW-1185">Reference proteome</keyword>
<keyword evidence="1" id="KW-1133">Transmembrane helix</keyword>
<dbReference type="AlphaFoldDB" id="A0A2H3BZC9"/>
<reference evidence="3" key="1">
    <citation type="journal article" date="2017" name="Nat. Ecol. Evol.">
        <title>Genome expansion and lineage-specific genetic innovations in the forest pathogenic fungi Armillaria.</title>
        <authorList>
            <person name="Sipos G."/>
            <person name="Prasanna A.N."/>
            <person name="Walter M.C."/>
            <person name="O'Connor E."/>
            <person name="Balint B."/>
            <person name="Krizsan K."/>
            <person name="Kiss B."/>
            <person name="Hess J."/>
            <person name="Varga T."/>
            <person name="Slot J."/>
            <person name="Riley R."/>
            <person name="Boka B."/>
            <person name="Rigling D."/>
            <person name="Barry K."/>
            <person name="Lee J."/>
            <person name="Mihaltcheva S."/>
            <person name="LaButti K."/>
            <person name="Lipzen A."/>
            <person name="Waldron R."/>
            <person name="Moloney N.M."/>
            <person name="Sperisen C."/>
            <person name="Kredics L."/>
            <person name="Vagvoelgyi C."/>
            <person name="Patrignani A."/>
            <person name="Fitzpatrick D."/>
            <person name="Nagy I."/>
            <person name="Doyle S."/>
            <person name="Anderson J.B."/>
            <person name="Grigoriev I.V."/>
            <person name="Gueldener U."/>
            <person name="Muensterkoetter M."/>
            <person name="Nagy L.G."/>
        </authorList>
    </citation>
    <scope>NUCLEOTIDE SEQUENCE [LARGE SCALE GENOMIC DNA]</scope>
    <source>
        <strain evidence="3">28-4</strain>
    </source>
</reference>
<protein>
    <submittedName>
        <fullName evidence="2">Uncharacterized protein</fullName>
    </submittedName>
</protein>
<keyword evidence="1" id="KW-0472">Membrane</keyword>
<proteinExistence type="predicted"/>
<evidence type="ECO:0000313" key="3">
    <source>
        <dbReference type="Proteomes" id="UP000218334"/>
    </source>
</evidence>
<gene>
    <name evidence="2" type="ORF">ARMSODRAFT_216693</name>
</gene>
<dbReference type="Proteomes" id="UP000218334">
    <property type="component" value="Unassembled WGS sequence"/>
</dbReference>
<evidence type="ECO:0000256" key="1">
    <source>
        <dbReference type="SAM" id="Phobius"/>
    </source>
</evidence>
<evidence type="ECO:0000313" key="2">
    <source>
        <dbReference type="EMBL" id="PBK76195.1"/>
    </source>
</evidence>
<organism evidence="2 3">
    <name type="scientific">Armillaria solidipes</name>
    <dbReference type="NCBI Taxonomy" id="1076256"/>
    <lineage>
        <taxon>Eukaryota</taxon>
        <taxon>Fungi</taxon>
        <taxon>Dikarya</taxon>
        <taxon>Basidiomycota</taxon>
        <taxon>Agaricomycotina</taxon>
        <taxon>Agaricomycetes</taxon>
        <taxon>Agaricomycetidae</taxon>
        <taxon>Agaricales</taxon>
        <taxon>Marasmiineae</taxon>
        <taxon>Physalacriaceae</taxon>
        <taxon>Armillaria</taxon>
    </lineage>
</organism>
<dbReference type="EMBL" id="KZ293416">
    <property type="protein sequence ID" value="PBK76195.1"/>
    <property type="molecule type" value="Genomic_DNA"/>
</dbReference>
<accession>A0A2H3BZC9</accession>
<name>A0A2H3BZC9_9AGAR</name>
<sequence>MRAATLVHSLNVNSRICSVLSKLPPSPSFQSLIVIPMNYASSRTSLFLARYIILILPLITSSPPTIFLVPGAHSMPCVSRLPFYLLARKEGLEMFQRPTAWLEHTTPNGLERWFVLAMTSLQLIPASPLGKPQVPGLTVLSRMLVRTSIELKALGLCLNGWTITASCESFLNLSQNTTTYETPTESRLRLTEACDNLAVAYGGKEMTSQTAVNPSLMRISGFPSATSPAAHRAHHTMFNLLTTSWTSMISLRSSAFLGRSTKTYLSPPPFPSLDLLGTYKVGRFLYQRKNVTNTWLRSKLGRRNRHISYQKCRNSMAGFSTLPVLSPWAELTSPAWKPCSQSAMTVLTCLTPLPAQLQLTSLGGHSNSANLSPGKSLLPAKFWTSRPTPTPVPVLGLELPSVLTGAPGDYSQVGTQTNGVTSNGQKQWGSNCSYELSLMPDCTANMPRPWATINPSLRAGGMAEADTSKSTSSSGVSITYLQTQKPPFTPAISPALLTQQMVLLGASIPQGSAFSLQSSCPRISNPSSLTSTLPYGHLNSNMTTHPDPQDCTPLPTCLQPPHCSLSPGSKQTSITDPNHIPDRFTSSSKPHQYLPTLTPRKSVLRPHCLARERLLKWKPLFS</sequence>